<evidence type="ECO:0000313" key="1">
    <source>
        <dbReference type="EMBL" id="RAY11157.1"/>
    </source>
</evidence>
<keyword evidence="2" id="KW-1185">Reference proteome</keyword>
<sequence length="190" mass="20683">MRHARDGATAAMNAASRVLVARGKHEPQEAEDPDVHWGQRAREGAWAPTKDGQRIHIGIDCSAGDQAPTLVRPSLRVFVGAEVDTDIVAQTTAGGVRLLTVLHGPDAPTEFRFPVQLPDGLVLEGMPSGGFDVVHLRYGATVGRFYSPWAADVMARPVKADYQLEGSTIIMRVQHENSYYPVVADPLYTR</sequence>
<comment type="caution">
    <text evidence="1">The sequence shown here is derived from an EMBL/GenBank/DDBJ whole genome shotgun (WGS) entry which is preliminary data.</text>
</comment>
<dbReference type="RefSeq" id="WP_111871856.1">
    <property type="nucleotide sequence ID" value="NZ_QLYX01000021.1"/>
</dbReference>
<dbReference type="OrthoDB" id="4412570at2"/>
<proteinExistence type="predicted"/>
<accession>A0A365GWF3</accession>
<dbReference type="EMBL" id="QLYX01000021">
    <property type="protein sequence ID" value="RAY11157.1"/>
    <property type="molecule type" value="Genomic_DNA"/>
</dbReference>
<gene>
    <name evidence="1" type="ORF">DPM19_32155</name>
</gene>
<reference evidence="1 2" key="1">
    <citation type="submission" date="2018-06" db="EMBL/GenBank/DDBJ databases">
        <title>Actinomadura craniellae sp. nov. isolated from marine sponge Craniella sp.</title>
        <authorList>
            <person name="Li L."/>
            <person name="Xu Q.H."/>
            <person name="Lin H.W."/>
            <person name="Lu Y.H."/>
        </authorList>
    </citation>
    <scope>NUCLEOTIDE SEQUENCE [LARGE SCALE GENOMIC DNA]</scope>
    <source>
        <strain evidence="1 2">LHW63021</strain>
    </source>
</reference>
<organism evidence="1 2">
    <name type="scientific">Actinomadura craniellae</name>
    <dbReference type="NCBI Taxonomy" id="2231787"/>
    <lineage>
        <taxon>Bacteria</taxon>
        <taxon>Bacillati</taxon>
        <taxon>Actinomycetota</taxon>
        <taxon>Actinomycetes</taxon>
        <taxon>Streptosporangiales</taxon>
        <taxon>Thermomonosporaceae</taxon>
        <taxon>Actinomadura</taxon>
    </lineage>
</organism>
<evidence type="ECO:0000313" key="2">
    <source>
        <dbReference type="Proteomes" id="UP000251891"/>
    </source>
</evidence>
<dbReference type="Proteomes" id="UP000251891">
    <property type="component" value="Unassembled WGS sequence"/>
</dbReference>
<protein>
    <submittedName>
        <fullName evidence="1">Uncharacterized protein</fullName>
    </submittedName>
</protein>
<name>A0A365GWF3_9ACTN</name>
<dbReference type="AlphaFoldDB" id="A0A365GWF3"/>